<dbReference type="RefSeq" id="WP_092951811.1">
    <property type="nucleotide sequence ID" value="NZ_FOMQ01000005.1"/>
</dbReference>
<sequence>MSLQNLLAIGRLQAHQPDAAGITKLLQAARRNLADARIAEVSPDNRFDAAYKCIMQCAMVGLWANGYRTSTSQPGHHQTAIQSLGLTLGVAQPSIIVLDALRRQRNVSDYEGDPVSTATLQACVEQAAQLLAHTESWLEVHRADLLTAP</sequence>
<evidence type="ECO:0000313" key="2">
    <source>
        <dbReference type="Proteomes" id="UP000199517"/>
    </source>
</evidence>
<dbReference type="AlphaFoldDB" id="A0A1I1V2N8"/>
<dbReference type="OrthoDB" id="5767600at2"/>
<name>A0A1I1V2N8_9BURK</name>
<dbReference type="Gene3D" id="1.20.120.330">
    <property type="entry name" value="Nucleotidyltransferases domain 2"/>
    <property type="match status" value="1"/>
</dbReference>
<evidence type="ECO:0000313" key="1">
    <source>
        <dbReference type="EMBL" id="SFD75343.1"/>
    </source>
</evidence>
<keyword evidence="2" id="KW-1185">Reference proteome</keyword>
<accession>A0A1I1V2N8</accession>
<protein>
    <recommendedName>
        <fullName evidence="3">DNA-binding protein</fullName>
    </recommendedName>
</protein>
<dbReference type="Proteomes" id="UP000199517">
    <property type="component" value="Unassembled WGS sequence"/>
</dbReference>
<dbReference type="EMBL" id="FOMQ01000005">
    <property type="protein sequence ID" value="SFD75343.1"/>
    <property type="molecule type" value="Genomic_DNA"/>
</dbReference>
<reference evidence="2" key="1">
    <citation type="submission" date="2016-10" db="EMBL/GenBank/DDBJ databases">
        <authorList>
            <person name="Varghese N."/>
            <person name="Submissions S."/>
        </authorList>
    </citation>
    <scope>NUCLEOTIDE SEQUENCE [LARGE SCALE GENOMIC DNA]</scope>
    <source>
        <strain evidence="2">DSM 7481</strain>
    </source>
</reference>
<dbReference type="STRING" id="32040.SAMN04489710_105363"/>
<evidence type="ECO:0008006" key="3">
    <source>
        <dbReference type="Google" id="ProtNLM"/>
    </source>
</evidence>
<gene>
    <name evidence="1" type="ORF">SAMN04489710_105363</name>
</gene>
<organism evidence="1 2">
    <name type="scientific">Paracidovorax konjaci</name>
    <dbReference type="NCBI Taxonomy" id="32040"/>
    <lineage>
        <taxon>Bacteria</taxon>
        <taxon>Pseudomonadati</taxon>
        <taxon>Pseudomonadota</taxon>
        <taxon>Betaproteobacteria</taxon>
        <taxon>Burkholderiales</taxon>
        <taxon>Comamonadaceae</taxon>
        <taxon>Paracidovorax</taxon>
    </lineage>
</organism>
<proteinExistence type="predicted"/>